<protein>
    <submittedName>
        <fullName evidence="2">Uncharacterized protein</fullName>
    </submittedName>
</protein>
<proteinExistence type="predicted"/>
<reference evidence="2" key="1">
    <citation type="submission" date="2022-12" db="EMBL/GenBank/DDBJ databases">
        <authorList>
            <person name="Petersen C."/>
        </authorList>
    </citation>
    <scope>NUCLEOTIDE SEQUENCE</scope>
    <source>
        <strain evidence="2">IBT 16125</strain>
    </source>
</reference>
<keyword evidence="3" id="KW-1185">Reference proteome</keyword>
<reference evidence="2" key="2">
    <citation type="journal article" date="2023" name="IMA Fungus">
        <title>Comparative genomic study of the Penicillium genus elucidates a diverse pangenome and 15 lateral gene transfer events.</title>
        <authorList>
            <person name="Petersen C."/>
            <person name="Sorensen T."/>
            <person name="Nielsen M.R."/>
            <person name="Sondergaard T.E."/>
            <person name="Sorensen J.L."/>
            <person name="Fitzpatrick D.A."/>
            <person name="Frisvad J.C."/>
            <person name="Nielsen K.L."/>
        </authorList>
    </citation>
    <scope>NUCLEOTIDE SEQUENCE</scope>
    <source>
        <strain evidence="2">IBT 16125</strain>
    </source>
</reference>
<accession>A0AAD6C1A2</accession>
<evidence type="ECO:0000256" key="1">
    <source>
        <dbReference type="SAM" id="MobiDB-lite"/>
    </source>
</evidence>
<gene>
    <name evidence="2" type="ORF">N7458_007441</name>
</gene>
<name>A0AAD6C1A2_9EURO</name>
<evidence type="ECO:0000313" key="2">
    <source>
        <dbReference type="EMBL" id="KAJ5443569.1"/>
    </source>
</evidence>
<dbReference type="EMBL" id="JAPVEA010000007">
    <property type="protein sequence ID" value="KAJ5443569.1"/>
    <property type="molecule type" value="Genomic_DNA"/>
</dbReference>
<dbReference type="AlphaFoldDB" id="A0AAD6C1A2"/>
<dbReference type="Proteomes" id="UP001213681">
    <property type="component" value="Unassembled WGS sequence"/>
</dbReference>
<feature type="region of interest" description="Disordered" evidence="1">
    <location>
        <begin position="31"/>
        <end position="70"/>
    </location>
</feature>
<dbReference type="RefSeq" id="XP_056763649.1">
    <property type="nucleotide sequence ID" value="XM_056910823.1"/>
</dbReference>
<dbReference type="GeneID" id="81601066"/>
<evidence type="ECO:0000313" key="3">
    <source>
        <dbReference type="Proteomes" id="UP001213681"/>
    </source>
</evidence>
<feature type="compositionally biased region" description="Low complexity" evidence="1">
    <location>
        <begin position="35"/>
        <end position="45"/>
    </location>
</feature>
<sequence>MTDNKNCGRCGNVCQETDEARYTPCQNFAYSSQDAPQAPATNTAHNPPPVTIQKTQVAQSSPSGPPSSVGTAPITLCQWLSQDKILELWKSLTFNPKQSGLQLQLPVRNPPSIHPVHFLRPPRGRAGQHPRDLDPTM</sequence>
<organism evidence="2 3">
    <name type="scientific">Penicillium daleae</name>
    <dbReference type="NCBI Taxonomy" id="63821"/>
    <lineage>
        <taxon>Eukaryota</taxon>
        <taxon>Fungi</taxon>
        <taxon>Dikarya</taxon>
        <taxon>Ascomycota</taxon>
        <taxon>Pezizomycotina</taxon>
        <taxon>Eurotiomycetes</taxon>
        <taxon>Eurotiomycetidae</taxon>
        <taxon>Eurotiales</taxon>
        <taxon>Aspergillaceae</taxon>
        <taxon>Penicillium</taxon>
    </lineage>
</organism>
<comment type="caution">
    <text evidence="2">The sequence shown here is derived from an EMBL/GenBank/DDBJ whole genome shotgun (WGS) entry which is preliminary data.</text>
</comment>